<dbReference type="EMBL" id="BMJM01000006">
    <property type="protein sequence ID" value="GGE14538.1"/>
    <property type="molecule type" value="Genomic_DNA"/>
</dbReference>
<dbReference type="InterPro" id="IPR011761">
    <property type="entry name" value="ATP-grasp"/>
</dbReference>
<dbReference type="InterPro" id="IPR048764">
    <property type="entry name" value="PylC_N"/>
</dbReference>
<dbReference type="GO" id="GO:0046872">
    <property type="term" value="F:metal ion binding"/>
    <property type="evidence" value="ECO:0007669"/>
    <property type="project" value="InterPro"/>
</dbReference>
<dbReference type="InterPro" id="IPR003806">
    <property type="entry name" value="ATP-grasp_PylC-type"/>
</dbReference>
<gene>
    <name evidence="3" type="ORF">GCM10011529_21190</name>
</gene>
<dbReference type="RefSeq" id="WP_188762911.1">
    <property type="nucleotide sequence ID" value="NZ_BMJM01000006.1"/>
</dbReference>
<reference evidence="3" key="1">
    <citation type="journal article" date="2014" name="Int. J. Syst. Evol. Microbiol.">
        <title>Complete genome sequence of Corynebacterium casei LMG S-19264T (=DSM 44701T), isolated from a smear-ripened cheese.</title>
        <authorList>
            <consortium name="US DOE Joint Genome Institute (JGI-PGF)"/>
            <person name="Walter F."/>
            <person name="Albersmeier A."/>
            <person name="Kalinowski J."/>
            <person name="Ruckert C."/>
        </authorList>
    </citation>
    <scope>NUCLEOTIDE SEQUENCE</scope>
    <source>
        <strain evidence="3">CGMCC 1.15519</strain>
    </source>
</reference>
<organism evidence="3 4">
    <name type="scientific">Sandarakinorhabdus glacialis</name>
    <dbReference type="NCBI Taxonomy" id="1614636"/>
    <lineage>
        <taxon>Bacteria</taxon>
        <taxon>Pseudomonadati</taxon>
        <taxon>Pseudomonadota</taxon>
        <taxon>Alphaproteobacteria</taxon>
        <taxon>Sphingomonadales</taxon>
        <taxon>Sphingosinicellaceae</taxon>
        <taxon>Sandarakinorhabdus</taxon>
    </lineage>
</organism>
<proteinExistence type="predicted"/>
<keyword evidence="4" id="KW-1185">Reference proteome</keyword>
<accession>A0A917E9Q3</accession>
<name>A0A917E9Q3_9SPHN</name>
<dbReference type="Proteomes" id="UP000635071">
    <property type="component" value="Unassembled WGS sequence"/>
</dbReference>
<feature type="domain" description="ATP-grasp" evidence="2">
    <location>
        <begin position="127"/>
        <end position="300"/>
    </location>
</feature>
<dbReference type="Gene3D" id="3.30.470.20">
    <property type="entry name" value="ATP-grasp fold, B domain"/>
    <property type="match status" value="1"/>
</dbReference>
<comment type="caution">
    <text evidence="3">The sequence shown here is derived from an EMBL/GenBank/DDBJ whole genome shotgun (WGS) entry which is preliminary data.</text>
</comment>
<dbReference type="Pfam" id="PF02655">
    <property type="entry name" value="ATP-grasp_3"/>
    <property type="match status" value="1"/>
</dbReference>
<evidence type="ECO:0000256" key="1">
    <source>
        <dbReference type="PROSITE-ProRule" id="PRU00409"/>
    </source>
</evidence>
<dbReference type="PROSITE" id="PS50975">
    <property type="entry name" value="ATP_GRASP"/>
    <property type="match status" value="1"/>
</dbReference>
<dbReference type="AlphaFoldDB" id="A0A917E9Q3"/>
<keyword evidence="1" id="KW-0547">Nucleotide-binding</keyword>
<dbReference type="GO" id="GO:0005524">
    <property type="term" value="F:ATP binding"/>
    <property type="evidence" value="ECO:0007669"/>
    <property type="project" value="UniProtKB-UniRule"/>
</dbReference>
<sequence>MHAARSELRMLVTSAGRRVELIECFRDAADSIGVALVVIACDQYPELSAACHRADMAFAVPPVTSYEYVPAIAAAVRTHGIGLVVPTIDPELLPLARSAALFADEGAQLALSGASLVAMCTDKLATANFLARHRLPSPRTLPVEEALAKPLDWPGPLFVKPRYGSASRGVRAVDSLASLDGETFPEPMLAQALLAGSEYTINMFFDREGSLCSAIAHERLRVRGGEVEKGITRRNPRLLRLARDLAAVLPEPRGALCFQAMVAPDGTASIFEINARFGGGYPLAHRAGANFARWLIEESLARPVTATDDWQADVMMLRYDSTVFVAP</sequence>
<protein>
    <submittedName>
        <fullName evidence="3">Carbamoyl phosphate synthase large subunit</fullName>
    </submittedName>
</protein>
<dbReference type="SUPFAM" id="SSF56059">
    <property type="entry name" value="Glutathione synthetase ATP-binding domain-like"/>
    <property type="match status" value="1"/>
</dbReference>
<dbReference type="InterPro" id="IPR013815">
    <property type="entry name" value="ATP_grasp_subdomain_1"/>
</dbReference>
<evidence type="ECO:0000313" key="3">
    <source>
        <dbReference type="EMBL" id="GGE14538.1"/>
    </source>
</evidence>
<evidence type="ECO:0000313" key="4">
    <source>
        <dbReference type="Proteomes" id="UP000635071"/>
    </source>
</evidence>
<keyword evidence="1" id="KW-0067">ATP-binding</keyword>
<dbReference type="Gene3D" id="3.40.50.20">
    <property type="match status" value="1"/>
</dbReference>
<dbReference type="Gene3D" id="3.30.1490.20">
    <property type="entry name" value="ATP-grasp fold, A domain"/>
    <property type="match status" value="1"/>
</dbReference>
<reference evidence="3" key="2">
    <citation type="submission" date="2020-09" db="EMBL/GenBank/DDBJ databases">
        <authorList>
            <person name="Sun Q."/>
            <person name="Zhou Y."/>
        </authorList>
    </citation>
    <scope>NUCLEOTIDE SEQUENCE</scope>
    <source>
        <strain evidence="3">CGMCC 1.15519</strain>
    </source>
</reference>
<dbReference type="Pfam" id="PF21360">
    <property type="entry name" value="PylC-like_N"/>
    <property type="match status" value="1"/>
</dbReference>
<evidence type="ECO:0000259" key="2">
    <source>
        <dbReference type="PROSITE" id="PS50975"/>
    </source>
</evidence>